<dbReference type="EMBL" id="VXBZ01007312">
    <property type="protein sequence ID" value="NXP50711.1"/>
    <property type="molecule type" value="Genomic_DNA"/>
</dbReference>
<keyword evidence="3" id="KW-1185">Reference proteome</keyword>
<evidence type="ECO:0000313" key="3">
    <source>
        <dbReference type="Proteomes" id="UP000590868"/>
    </source>
</evidence>
<dbReference type="InterPro" id="IPR052627">
    <property type="entry name" value="VWA_domain-containing"/>
</dbReference>
<feature type="non-terminal residue" evidence="2">
    <location>
        <position position="1"/>
    </location>
</feature>
<evidence type="ECO:0000313" key="2">
    <source>
        <dbReference type="EMBL" id="NXP50711.1"/>
    </source>
</evidence>
<sequence>VQWEVTFDIRPLFQERESDADGDADLWSETFHHLAAKSVIRDLEHLAEKECEIEHGSGRRYQVNAVHTSKACNVISKYTAFVPVDLSTNTYLPAAVEYPLAVSKQGGQRSLSSGNRRHRGFSPGRPQSACGQNGDDGFYVMNTEDSGLSPCSTPSPAAWERCRAPEGPVQSLSASPSQAQRPIESLFSARLTLNKTRLLTLAARGFMSKSPSRVSEASSEGDSENIDYLPLASLQLACGAFLLNSAFCDAVNIPMEKLKWTSPFACHRLALSPSSSYNTKKSSPSSEHRPLSSSQQLLVPDNTLGKNPTNRDVSPCPVLEGSGSHTEDAVRLRHFSGSAVESISRALKAEKELSPPAITIRRFSSPESRPASAECQADGDRSSEAEDSEVQALLFDIELQQQTEPEGMLWATAVALAWLEHSSASYFIEWELVAAKASLWLGNQDFPEGSSLATVKAAAQQLFVLLRHWDENLEFNLLCYNPSSV</sequence>
<feature type="region of interest" description="Disordered" evidence="1">
    <location>
        <begin position="274"/>
        <end position="325"/>
    </location>
</feature>
<reference evidence="2 3" key="1">
    <citation type="submission" date="2019-09" db="EMBL/GenBank/DDBJ databases">
        <title>Bird 10,000 Genomes (B10K) Project - Family phase.</title>
        <authorList>
            <person name="Zhang G."/>
        </authorList>
    </citation>
    <scope>NUCLEOTIDE SEQUENCE [LARGE SCALE GENOMIC DNA]</scope>
    <source>
        <strain evidence="2">B10K-DU-001-55</strain>
        <tissue evidence="2">Muscle</tissue>
    </source>
</reference>
<protein>
    <submittedName>
        <fullName evidence="2">VW5B1 protein</fullName>
    </submittedName>
</protein>
<comment type="caution">
    <text evidence="2">The sequence shown here is derived from an EMBL/GenBank/DDBJ whole genome shotgun (WGS) entry which is preliminary data.</text>
</comment>
<dbReference type="Proteomes" id="UP000590868">
    <property type="component" value="Unassembled WGS sequence"/>
</dbReference>
<feature type="compositionally biased region" description="Low complexity" evidence="1">
    <location>
        <begin position="274"/>
        <end position="285"/>
    </location>
</feature>
<accession>A0A7L2AUP1</accession>
<gene>
    <name evidence="2" type="primary">Vwa5b1_0</name>
    <name evidence="2" type="ORF">HELFUL_R13284</name>
</gene>
<dbReference type="AlphaFoldDB" id="A0A7L2AUP1"/>
<name>A0A7L2AUP1_9GRUI</name>
<feature type="region of interest" description="Disordered" evidence="1">
    <location>
        <begin position="106"/>
        <end position="128"/>
    </location>
</feature>
<feature type="region of interest" description="Disordered" evidence="1">
    <location>
        <begin position="358"/>
        <end position="383"/>
    </location>
</feature>
<evidence type="ECO:0000256" key="1">
    <source>
        <dbReference type="SAM" id="MobiDB-lite"/>
    </source>
</evidence>
<feature type="non-terminal residue" evidence="2">
    <location>
        <position position="485"/>
    </location>
</feature>
<dbReference type="PANTHER" id="PTHR46299">
    <property type="entry name" value="VON WILLEBRAND FACTOR A DOMAIN-CONTAINING PROTEIN 5B2-RELATED"/>
    <property type="match status" value="1"/>
</dbReference>
<dbReference type="PANTHER" id="PTHR46299:SF1">
    <property type="entry name" value="VON WILLEBRAND FACTOR A DOMAIN-CONTAINING PROTEIN 5B1"/>
    <property type="match status" value="1"/>
</dbReference>
<dbReference type="OrthoDB" id="1729737at2759"/>
<organism evidence="2 3">
    <name type="scientific">Heliornis fulica</name>
    <name type="common">sungrebe</name>
    <dbReference type="NCBI Taxonomy" id="54369"/>
    <lineage>
        <taxon>Eukaryota</taxon>
        <taxon>Metazoa</taxon>
        <taxon>Chordata</taxon>
        <taxon>Craniata</taxon>
        <taxon>Vertebrata</taxon>
        <taxon>Euteleostomi</taxon>
        <taxon>Archelosauria</taxon>
        <taxon>Archosauria</taxon>
        <taxon>Dinosauria</taxon>
        <taxon>Saurischia</taxon>
        <taxon>Theropoda</taxon>
        <taxon>Coelurosauria</taxon>
        <taxon>Aves</taxon>
        <taxon>Neognathae</taxon>
        <taxon>Neoaves</taxon>
        <taxon>Gruiformes</taxon>
        <taxon>Heliornithidae</taxon>
        <taxon>Heliornis</taxon>
    </lineage>
</organism>
<proteinExistence type="predicted"/>